<dbReference type="Proteomes" id="UP000505210">
    <property type="component" value="Chromosome"/>
</dbReference>
<proteinExistence type="predicted"/>
<sequence>MVWALPGRASVSTQALVDRILSSGQMTRKEHLQLAATILSDQRLTQAERYHISRVFDELQAGRVMLVD</sequence>
<dbReference type="RefSeq" id="WP_172358303.1">
    <property type="nucleotide sequence ID" value="NZ_CP053661.1"/>
</dbReference>
<accession>A0A6M8BHD6</accession>
<dbReference type="EMBL" id="CP053661">
    <property type="protein sequence ID" value="QKD84257.1"/>
    <property type="molecule type" value="Genomic_DNA"/>
</dbReference>
<dbReference type="KEGG" id="theu:HPC62_20605"/>
<name>A0A6M8BHD6_9CYAN</name>
<evidence type="ECO:0000313" key="2">
    <source>
        <dbReference type="Proteomes" id="UP000505210"/>
    </source>
</evidence>
<organism evidence="1 2">
    <name type="scientific">Thermoleptolyngbya sichuanensis A183</name>
    <dbReference type="NCBI Taxonomy" id="2737172"/>
    <lineage>
        <taxon>Bacteria</taxon>
        <taxon>Bacillati</taxon>
        <taxon>Cyanobacteriota</taxon>
        <taxon>Cyanophyceae</taxon>
        <taxon>Oculatellales</taxon>
        <taxon>Oculatellaceae</taxon>
        <taxon>Thermoleptolyngbya</taxon>
        <taxon>Thermoleptolyngbya sichuanensis</taxon>
    </lineage>
</organism>
<protein>
    <submittedName>
        <fullName evidence="1">Uncharacterized protein</fullName>
    </submittedName>
</protein>
<keyword evidence="2" id="KW-1185">Reference proteome</keyword>
<reference evidence="1 2" key="1">
    <citation type="submission" date="2020-05" db="EMBL/GenBank/DDBJ databases">
        <title>Complete genome sequence of of a novel Thermoleptolyngbya strain isolated from hot springs of Ganzi, Sichuan China.</title>
        <authorList>
            <person name="Tang J."/>
            <person name="Daroch M."/>
            <person name="Li L."/>
            <person name="Waleron K."/>
            <person name="Waleron M."/>
            <person name="Waleron M."/>
        </authorList>
    </citation>
    <scope>NUCLEOTIDE SEQUENCE [LARGE SCALE GENOMIC DNA]</scope>
    <source>
        <strain evidence="1 2">PKUAC-SCTA183</strain>
    </source>
</reference>
<evidence type="ECO:0000313" key="1">
    <source>
        <dbReference type="EMBL" id="QKD84257.1"/>
    </source>
</evidence>
<dbReference type="AlphaFoldDB" id="A0A6M8BHD6"/>
<gene>
    <name evidence="1" type="ORF">HPC62_20605</name>
</gene>